<protein>
    <submittedName>
        <fullName evidence="3">RNA polymerase sigma factor</fullName>
    </submittedName>
</protein>
<dbReference type="SUPFAM" id="SSF88946">
    <property type="entry name" value="Sigma2 domain of RNA polymerase sigma factors"/>
    <property type="match status" value="1"/>
</dbReference>
<dbReference type="PANTHER" id="PTHR47756:SF2">
    <property type="entry name" value="BLL6612 PROTEIN"/>
    <property type="match status" value="1"/>
</dbReference>
<feature type="domain" description="RNA polymerase sigma-70 region 2" evidence="1">
    <location>
        <begin position="4"/>
        <end position="71"/>
    </location>
</feature>
<dbReference type="EMBL" id="JBHLWO010000002">
    <property type="protein sequence ID" value="MFC0320367.1"/>
    <property type="molecule type" value="Genomic_DNA"/>
</dbReference>
<dbReference type="SUPFAM" id="SSF88659">
    <property type="entry name" value="Sigma3 and sigma4 domains of RNA polymerase sigma factors"/>
    <property type="match status" value="1"/>
</dbReference>
<dbReference type="InterPro" id="IPR013325">
    <property type="entry name" value="RNA_pol_sigma_r2"/>
</dbReference>
<keyword evidence="4" id="KW-1185">Reference proteome</keyword>
<sequence>MPHLFRTEYRKLVSVLCYLFGIEHIEIAEDIVSDTFLSASESWSIKGIPDNPTAWLYTVAKNKTKNHLKRSNLFEQKLSPDLKHITDKVEELEIDLSEKNISDSQLAMIFAVCNPCISSEAQISLALNLLCGFSAQEIANAFLTNKEVIYKRIQRAKEKLKDENIKIEQPKITEINARLDTVLTALYLLFSEGYYSISHHTVLRRDLCAEAMRLTYLLMENHHTDKPAVSALLSLMCFHSSRFDARIRQNGMMILYDDQDEQLWNKELIEKGIYYLNRASQGSQLTKYHLEAGIAYWHTHKEDTKEKWENILQLYNHLLILEYSPIAALNRTYALAKSNGKEEAIKEAEKLNLADNPFYYSLLGNLYTGLDNQKAVAYYRTALVYTQSDADQSILKKYIEQLLHKVDPLTK</sequence>
<gene>
    <name evidence="3" type="ORF">ACFFI0_18715</name>
</gene>
<evidence type="ECO:0000259" key="2">
    <source>
        <dbReference type="Pfam" id="PF20239"/>
    </source>
</evidence>
<dbReference type="InterPro" id="IPR013324">
    <property type="entry name" value="RNA_pol_sigma_r3/r4-like"/>
</dbReference>
<name>A0ABV6HN94_9SPHI</name>
<reference evidence="3 4" key="1">
    <citation type="submission" date="2024-09" db="EMBL/GenBank/DDBJ databases">
        <authorList>
            <person name="Sun Q."/>
            <person name="Mori K."/>
        </authorList>
    </citation>
    <scope>NUCLEOTIDE SEQUENCE [LARGE SCALE GENOMIC DNA]</scope>
    <source>
        <strain evidence="3 4">CCM 7765</strain>
    </source>
</reference>
<dbReference type="InterPro" id="IPR007627">
    <property type="entry name" value="RNA_pol_sigma70_r2"/>
</dbReference>
<dbReference type="InterPro" id="IPR046531">
    <property type="entry name" value="DUF6596"/>
</dbReference>
<evidence type="ECO:0000313" key="4">
    <source>
        <dbReference type="Proteomes" id="UP001589774"/>
    </source>
</evidence>
<evidence type="ECO:0000259" key="1">
    <source>
        <dbReference type="Pfam" id="PF04542"/>
    </source>
</evidence>
<organism evidence="3 4">
    <name type="scientific">Olivibacter oleidegradans</name>
    <dbReference type="NCBI Taxonomy" id="760123"/>
    <lineage>
        <taxon>Bacteria</taxon>
        <taxon>Pseudomonadati</taxon>
        <taxon>Bacteroidota</taxon>
        <taxon>Sphingobacteriia</taxon>
        <taxon>Sphingobacteriales</taxon>
        <taxon>Sphingobacteriaceae</taxon>
        <taxon>Olivibacter</taxon>
    </lineage>
</organism>
<dbReference type="Proteomes" id="UP001589774">
    <property type="component" value="Unassembled WGS sequence"/>
</dbReference>
<accession>A0ABV6HN94</accession>
<evidence type="ECO:0000313" key="3">
    <source>
        <dbReference type="EMBL" id="MFC0320367.1"/>
    </source>
</evidence>
<dbReference type="PANTHER" id="PTHR47756">
    <property type="entry name" value="BLL6612 PROTEIN-RELATED"/>
    <property type="match status" value="1"/>
</dbReference>
<dbReference type="Gene3D" id="1.10.1740.10">
    <property type="match status" value="1"/>
</dbReference>
<dbReference type="Pfam" id="PF20239">
    <property type="entry name" value="DUF6596"/>
    <property type="match status" value="1"/>
</dbReference>
<feature type="domain" description="DUF6596" evidence="2">
    <location>
        <begin position="178"/>
        <end position="279"/>
    </location>
</feature>
<comment type="caution">
    <text evidence="3">The sequence shown here is derived from an EMBL/GenBank/DDBJ whole genome shotgun (WGS) entry which is preliminary data.</text>
</comment>
<proteinExistence type="predicted"/>
<dbReference type="Pfam" id="PF04542">
    <property type="entry name" value="Sigma70_r2"/>
    <property type="match status" value="1"/>
</dbReference>